<dbReference type="AlphaFoldDB" id="A0A1N6Z656"/>
<dbReference type="NCBIfam" id="TIGR02531">
    <property type="entry name" value="yecD_yerC"/>
    <property type="match status" value="1"/>
</dbReference>
<organism evidence="1 2">
    <name type="scientific">Domibacillus enclensis</name>
    <dbReference type="NCBI Taxonomy" id="1017273"/>
    <lineage>
        <taxon>Bacteria</taxon>
        <taxon>Bacillati</taxon>
        <taxon>Bacillota</taxon>
        <taxon>Bacilli</taxon>
        <taxon>Bacillales</taxon>
        <taxon>Bacillaceae</taxon>
        <taxon>Domibacillus</taxon>
    </lineage>
</organism>
<gene>
    <name evidence="1" type="ORF">SAMN05443094_106110</name>
</gene>
<dbReference type="InterPro" id="IPR038116">
    <property type="entry name" value="TrpR-like_sf"/>
</dbReference>
<dbReference type="InterPro" id="IPR000831">
    <property type="entry name" value="Trp_repress"/>
</dbReference>
<sequence length="120" mass="13908">MMCCTKNKSFFEFSSEWGIYVDKKQANREQLFQAVLSLQTLEECIDFLTDLCTVQELAALEQRMEVARLLMNGHTYEMIEAETNARSTTISRVRKCLAKEQSGFQLAFDRLQKAERSQAH</sequence>
<accession>A0A1N6Z656</accession>
<dbReference type="PANTHER" id="PTHR40080">
    <property type="entry name" value="LMO1763 PROTEIN"/>
    <property type="match status" value="1"/>
</dbReference>
<evidence type="ECO:0000313" key="1">
    <source>
        <dbReference type="EMBL" id="SIR22241.1"/>
    </source>
</evidence>
<dbReference type="GO" id="GO:0043565">
    <property type="term" value="F:sequence-specific DNA binding"/>
    <property type="evidence" value="ECO:0007669"/>
    <property type="project" value="InterPro"/>
</dbReference>
<protein>
    <submittedName>
        <fullName evidence="1">Trp operon repressor family</fullName>
    </submittedName>
</protein>
<dbReference type="Pfam" id="PF01371">
    <property type="entry name" value="Trp_repressor"/>
    <property type="match status" value="1"/>
</dbReference>
<dbReference type="InterPro" id="IPR010921">
    <property type="entry name" value="Trp_repressor/repl_initiator"/>
</dbReference>
<dbReference type="STRING" id="1017273.SAMN05443094_106110"/>
<dbReference type="Proteomes" id="UP000186385">
    <property type="component" value="Unassembled WGS sequence"/>
</dbReference>
<name>A0A1N6Z656_9BACI</name>
<dbReference type="EMBL" id="FTLX01000006">
    <property type="protein sequence ID" value="SIR22241.1"/>
    <property type="molecule type" value="Genomic_DNA"/>
</dbReference>
<dbReference type="PANTHER" id="PTHR40080:SF1">
    <property type="entry name" value="TRPR-LIKE PROTEIN YERC_YECD"/>
    <property type="match status" value="1"/>
</dbReference>
<dbReference type="GO" id="GO:0003700">
    <property type="term" value="F:DNA-binding transcription factor activity"/>
    <property type="evidence" value="ECO:0007669"/>
    <property type="project" value="InterPro"/>
</dbReference>
<dbReference type="Gene3D" id="1.10.1270.10">
    <property type="entry name" value="TrpR-like"/>
    <property type="match status" value="1"/>
</dbReference>
<dbReference type="InterPro" id="IPR013368">
    <property type="entry name" value="YecD_YerC"/>
</dbReference>
<reference evidence="1 2" key="1">
    <citation type="submission" date="2017-01" db="EMBL/GenBank/DDBJ databases">
        <authorList>
            <person name="Mah S.A."/>
            <person name="Swanson W.J."/>
            <person name="Moy G.W."/>
            <person name="Vacquier V.D."/>
        </authorList>
    </citation>
    <scope>NUCLEOTIDE SEQUENCE [LARGE SCALE GENOMIC DNA]</scope>
    <source>
        <strain evidence="1 2">NIO-1016</strain>
    </source>
</reference>
<evidence type="ECO:0000313" key="2">
    <source>
        <dbReference type="Proteomes" id="UP000186385"/>
    </source>
</evidence>
<proteinExistence type="predicted"/>
<dbReference type="SUPFAM" id="SSF48295">
    <property type="entry name" value="TrpR-like"/>
    <property type="match status" value="1"/>
</dbReference>